<sequence length="35" mass="4253">RFKHVTKAEKKDMIEEIQAEVDHRWEKLLVKCGEK</sequence>
<dbReference type="Proteomes" id="UP000199519">
    <property type="component" value="Unassembled WGS sequence"/>
</dbReference>
<keyword evidence="2" id="KW-0670">Pyruvate</keyword>
<dbReference type="EMBL" id="FNBJ01000009">
    <property type="protein sequence ID" value="SDF31334.1"/>
    <property type="molecule type" value="Genomic_DNA"/>
</dbReference>
<reference evidence="3 4" key="1">
    <citation type="submission" date="2016-10" db="EMBL/GenBank/DDBJ databases">
        <authorList>
            <person name="Varghese N."/>
            <person name="Submissions S."/>
        </authorList>
    </citation>
    <scope>NUCLEOTIDE SEQUENCE [LARGE SCALE GENOMIC DNA]</scope>
    <source>
        <strain evidence="1 4">WG2</strain>
        <strain evidence="2 3">WG5</strain>
    </source>
</reference>
<name>A0A1I0A225_9FIRM</name>
<dbReference type="Proteomes" id="UP000198612">
    <property type="component" value="Unassembled WGS sequence"/>
</dbReference>
<gene>
    <name evidence="1" type="ORF">SAMN04488598_10996</name>
    <name evidence="2" type="ORF">SAMN04515652_10995</name>
</gene>
<dbReference type="EMBL" id="FOHG01000009">
    <property type="protein sequence ID" value="SES88106.1"/>
    <property type="molecule type" value="Genomic_DNA"/>
</dbReference>
<evidence type="ECO:0000313" key="3">
    <source>
        <dbReference type="Proteomes" id="UP000198612"/>
    </source>
</evidence>
<accession>A0A1I0A225</accession>
<dbReference type="AlphaFoldDB" id="A0A1I0A225"/>
<proteinExistence type="predicted"/>
<evidence type="ECO:0000313" key="4">
    <source>
        <dbReference type="Proteomes" id="UP000199519"/>
    </source>
</evidence>
<protein>
    <submittedName>
        <fullName evidence="2">Pyruvate ferredoxin oxidoreductase beta subunit</fullName>
    </submittedName>
</protein>
<feature type="non-terminal residue" evidence="2">
    <location>
        <position position="1"/>
    </location>
</feature>
<organism evidence="2 3">
    <name type="scientific">Halanaerobium congolense</name>
    <dbReference type="NCBI Taxonomy" id="54121"/>
    <lineage>
        <taxon>Bacteria</taxon>
        <taxon>Bacillati</taxon>
        <taxon>Bacillota</taxon>
        <taxon>Clostridia</taxon>
        <taxon>Halanaerobiales</taxon>
        <taxon>Halanaerobiaceae</taxon>
        <taxon>Halanaerobium</taxon>
    </lineage>
</organism>
<keyword evidence="4" id="KW-1185">Reference proteome</keyword>
<evidence type="ECO:0000313" key="1">
    <source>
        <dbReference type="EMBL" id="SDF31334.1"/>
    </source>
</evidence>
<evidence type="ECO:0000313" key="2">
    <source>
        <dbReference type="EMBL" id="SES88106.1"/>
    </source>
</evidence>